<dbReference type="InterPro" id="IPR009057">
    <property type="entry name" value="Homeodomain-like_sf"/>
</dbReference>
<dbReference type="Proteomes" id="UP000568380">
    <property type="component" value="Unassembled WGS sequence"/>
</dbReference>
<dbReference type="InterPro" id="IPR036271">
    <property type="entry name" value="Tet_transcr_reg_TetR-rel_C_sf"/>
</dbReference>
<proteinExistence type="predicted"/>
<dbReference type="SUPFAM" id="SSF48498">
    <property type="entry name" value="Tetracyclin repressor-like, C-terminal domain"/>
    <property type="match status" value="1"/>
</dbReference>
<gene>
    <name evidence="6" type="ORF">HNR40_000249</name>
</gene>
<dbReference type="PROSITE" id="PS50977">
    <property type="entry name" value="HTH_TETR_2"/>
    <property type="match status" value="1"/>
</dbReference>
<organism evidence="6 7">
    <name type="scientific">Nonomuraea endophytica</name>
    <dbReference type="NCBI Taxonomy" id="714136"/>
    <lineage>
        <taxon>Bacteria</taxon>
        <taxon>Bacillati</taxon>
        <taxon>Actinomycetota</taxon>
        <taxon>Actinomycetes</taxon>
        <taxon>Streptosporangiales</taxon>
        <taxon>Streptosporangiaceae</taxon>
        <taxon>Nonomuraea</taxon>
    </lineage>
</organism>
<sequence>MSPKRVDKAARKQEILAAAVRVFARKGFAASRIDDVAEEAGIAKGSVYLYFDSRDALLEAAFSQYTADADAIVAQALNSTDPPLERLALLVRGTIDVIAGAPDLARTLLDLWATDHMRPAYKAYREAVAELIAQIRPGLGLPHATVIVGAIEGVVLQWLVDPEVPIADLAGPVLEVVVEGLRERA</sequence>
<keyword evidence="2 4" id="KW-0238">DNA-binding</keyword>
<dbReference type="AlphaFoldDB" id="A0A7W7ZW08"/>
<evidence type="ECO:0000259" key="5">
    <source>
        <dbReference type="PROSITE" id="PS50977"/>
    </source>
</evidence>
<evidence type="ECO:0000256" key="4">
    <source>
        <dbReference type="PROSITE-ProRule" id="PRU00335"/>
    </source>
</evidence>
<dbReference type="InterPro" id="IPR001647">
    <property type="entry name" value="HTH_TetR"/>
</dbReference>
<dbReference type="SUPFAM" id="SSF46689">
    <property type="entry name" value="Homeodomain-like"/>
    <property type="match status" value="1"/>
</dbReference>
<evidence type="ECO:0000313" key="6">
    <source>
        <dbReference type="EMBL" id="MBB5074803.1"/>
    </source>
</evidence>
<dbReference type="InterPro" id="IPR050109">
    <property type="entry name" value="HTH-type_TetR-like_transc_reg"/>
</dbReference>
<protein>
    <submittedName>
        <fullName evidence="6">TetR/AcrR family fatty acid metabolism transcriptional regulator</fullName>
    </submittedName>
</protein>
<feature type="DNA-binding region" description="H-T-H motif" evidence="4">
    <location>
        <begin position="32"/>
        <end position="51"/>
    </location>
</feature>
<dbReference type="Gene3D" id="1.10.357.10">
    <property type="entry name" value="Tetracycline Repressor, domain 2"/>
    <property type="match status" value="1"/>
</dbReference>
<evidence type="ECO:0000256" key="2">
    <source>
        <dbReference type="ARBA" id="ARBA00023125"/>
    </source>
</evidence>
<dbReference type="GO" id="GO:0003700">
    <property type="term" value="F:DNA-binding transcription factor activity"/>
    <property type="evidence" value="ECO:0007669"/>
    <property type="project" value="TreeGrafter"/>
</dbReference>
<evidence type="ECO:0000256" key="3">
    <source>
        <dbReference type="ARBA" id="ARBA00023163"/>
    </source>
</evidence>
<keyword evidence="7" id="KW-1185">Reference proteome</keyword>
<accession>A0A7W7ZW08</accession>
<keyword evidence="3" id="KW-0804">Transcription</keyword>
<dbReference type="PANTHER" id="PTHR30055">
    <property type="entry name" value="HTH-TYPE TRANSCRIPTIONAL REGULATOR RUTR"/>
    <property type="match status" value="1"/>
</dbReference>
<name>A0A7W7ZW08_9ACTN</name>
<reference evidence="6 7" key="1">
    <citation type="submission" date="2020-08" db="EMBL/GenBank/DDBJ databases">
        <title>Genomic Encyclopedia of Type Strains, Phase IV (KMG-IV): sequencing the most valuable type-strain genomes for metagenomic binning, comparative biology and taxonomic classification.</title>
        <authorList>
            <person name="Goeker M."/>
        </authorList>
    </citation>
    <scope>NUCLEOTIDE SEQUENCE [LARGE SCALE GENOMIC DNA]</scope>
    <source>
        <strain evidence="6 7">DSM 45385</strain>
    </source>
</reference>
<dbReference type="GO" id="GO:0000976">
    <property type="term" value="F:transcription cis-regulatory region binding"/>
    <property type="evidence" value="ECO:0007669"/>
    <property type="project" value="TreeGrafter"/>
</dbReference>
<dbReference type="RefSeq" id="WP_184957787.1">
    <property type="nucleotide sequence ID" value="NZ_JACHIN010000001.1"/>
</dbReference>
<dbReference type="Pfam" id="PF00440">
    <property type="entry name" value="TetR_N"/>
    <property type="match status" value="1"/>
</dbReference>
<dbReference type="PANTHER" id="PTHR30055:SF234">
    <property type="entry name" value="HTH-TYPE TRANSCRIPTIONAL REGULATOR BETI"/>
    <property type="match status" value="1"/>
</dbReference>
<keyword evidence="1" id="KW-0805">Transcription regulation</keyword>
<feature type="domain" description="HTH tetR-type" evidence="5">
    <location>
        <begin position="9"/>
        <end position="69"/>
    </location>
</feature>
<evidence type="ECO:0000313" key="7">
    <source>
        <dbReference type="Proteomes" id="UP000568380"/>
    </source>
</evidence>
<dbReference type="EMBL" id="JACHIN010000001">
    <property type="protein sequence ID" value="MBB5074803.1"/>
    <property type="molecule type" value="Genomic_DNA"/>
</dbReference>
<dbReference type="PRINTS" id="PR00455">
    <property type="entry name" value="HTHTETR"/>
</dbReference>
<evidence type="ECO:0000256" key="1">
    <source>
        <dbReference type="ARBA" id="ARBA00023015"/>
    </source>
</evidence>
<comment type="caution">
    <text evidence="6">The sequence shown here is derived from an EMBL/GenBank/DDBJ whole genome shotgun (WGS) entry which is preliminary data.</text>
</comment>